<dbReference type="PANTHER" id="PTHR43072:SF8">
    <property type="entry name" value="ACYLTRANSFERASE FABY-RELATED"/>
    <property type="match status" value="1"/>
</dbReference>
<dbReference type="InterPro" id="IPR016181">
    <property type="entry name" value="Acyl_CoA_acyltransferase"/>
</dbReference>
<dbReference type="Gene3D" id="3.40.630.30">
    <property type="match status" value="1"/>
</dbReference>
<evidence type="ECO:0000313" key="3">
    <source>
        <dbReference type="Proteomes" id="UP001595190"/>
    </source>
</evidence>
<dbReference type="Proteomes" id="UP001595190">
    <property type="component" value="Unassembled WGS sequence"/>
</dbReference>
<dbReference type="InterPro" id="IPR000182">
    <property type="entry name" value="GNAT_dom"/>
</dbReference>
<sequence length="192" mass="20873">MTANRMDPTATVATILVRDALETDMAAVQPIYAHHVLGGLASFEEVPPGLEELISRRHGVLAQGLPYLVAEMEGRVVGYSYATAYRPRPAYRYTVEDSVYVAPDMGGRGIGRLLLEELIVRCEAGPWRQMLAVIGNSGNAGSIALHRRLGFSEMGVLTSVGFKFGRWVDTVLMQRPLGIGNGGLPFDGEARR</sequence>
<proteinExistence type="predicted"/>
<feature type="domain" description="N-acetyltransferase" evidence="1">
    <location>
        <begin position="15"/>
        <end position="178"/>
    </location>
</feature>
<comment type="caution">
    <text evidence="2">The sequence shown here is derived from an EMBL/GenBank/DDBJ whole genome shotgun (WGS) entry which is preliminary data.</text>
</comment>
<dbReference type="RefSeq" id="WP_394309648.1">
    <property type="nucleotide sequence ID" value="NZ_JBHGPK010000002.1"/>
</dbReference>
<dbReference type="PANTHER" id="PTHR43072">
    <property type="entry name" value="N-ACETYLTRANSFERASE"/>
    <property type="match status" value="1"/>
</dbReference>
<name>A0ABV6ZBD6_9HYPH</name>
<gene>
    <name evidence="2" type="ORF">ACETRX_07840</name>
</gene>
<accession>A0ABV6ZBD6</accession>
<dbReference type="PROSITE" id="PS51186">
    <property type="entry name" value="GNAT"/>
    <property type="match status" value="1"/>
</dbReference>
<dbReference type="CDD" id="cd04301">
    <property type="entry name" value="NAT_SF"/>
    <property type="match status" value="1"/>
</dbReference>
<dbReference type="Pfam" id="PF00583">
    <property type="entry name" value="Acetyltransf_1"/>
    <property type="match status" value="1"/>
</dbReference>
<reference evidence="2 3" key="1">
    <citation type="submission" date="2024-09" db="EMBL/GenBank/DDBJ databases">
        <title>Description of Labrys sedimenti sp. nov., isolated from a diclofenac-degrading enrichment culture, and genome-based reclassification of Labrys portucalensis as a later heterotypic synonym of Labrys neptuniae.</title>
        <authorList>
            <person name="Tancsics A."/>
            <person name="Csepanyi A."/>
        </authorList>
    </citation>
    <scope>NUCLEOTIDE SEQUENCE [LARGE SCALE GENOMIC DNA]</scope>
    <source>
        <strain evidence="2 3">LMG 23412</strain>
    </source>
</reference>
<dbReference type="EMBL" id="JBHGPK010000002">
    <property type="protein sequence ID" value="MFC2249521.1"/>
    <property type="molecule type" value="Genomic_DNA"/>
</dbReference>
<organism evidence="2 3">
    <name type="scientific">Labrys neptuniae</name>
    <dbReference type="NCBI Taxonomy" id="376174"/>
    <lineage>
        <taxon>Bacteria</taxon>
        <taxon>Pseudomonadati</taxon>
        <taxon>Pseudomonadota</taxon>
        <taxon>Alphaproteobacteria</taxon>
        <taxon>Hyphomicrobiales</taxon>
        <taxon>Xanthobacteraceae</taxon>
        <taxon>Labrys</taxon>
    </lineage>
</organism>
<evidence type="ECO:0000259" key="1">
    <source>
        <dbReference type="PROSITE" id="PS51186"/>
    </source>
</evidence>
<protein>
    <submittedName>
        <fullName evidence="2">N-acetyltransferase family protein</fullName>
    </submittedName>
</protein>
<dbReference type="SUPFAM" id="SSF55729">
    <property type="entry name" value="Acyl-CoA N-acyltransferases (Nat)"/>
    <property type="match status" value="1"/>
</dbReference>
<evidence type="ECO:0000313" key="2">
    <source>
        <dbReference type="EMBL" id="MFC2249521.1"/>
    </source>
</evidence>